<gene>
    <name evidence="5" type="ORF">CNYM01_08338</name>
</gene>
<evidence type="ECO:0000256" key="3">
    <source>
        <dbReference type="ARBA" id="ARBA00023002"/>
    </source>
</evidence>
<sequence>MTTLNIKQTDIPSLEGQTAIVTGGSSGIGLATAKILASRGAGVVILDVCQPTETLPSSVQFRKCDIRRWLELSDAFSQIGRVHIAIANAGVDEDGTYLNDAYNDNGDLLEPNYDVVDVNFRGTLNFVKLALHSMKRNGVQGSIVLTSSATAYSPEQSLPVYSGTKAALINYLRAMRSNLRDTDITINAVVPAATITGLLPAKLAAPIMAAGLPVSSAHFVGLAVVYSAVAIEAKKVQAYGKDSAEWRETSGRWNGRVILTLGERRDVSHEQINGNYFRLKYGTYDNRAGKGSDVAFNLSSVTNSSLSPAKSDQRSYSPSEPPPAARFTAKIHPREREVSAEVNGFFLNHWPFADAKSRKKFVAAGFPQVTCFYYPTALNDRISFACYLLTLLFLIDDLLEDMSFEAGSSYNERLILLSKGESLPDRSVPVEWITYDLWNDMRTCDEALANEILEPVSTFMRAQTDKTRLQIKELGHYLKYREKDVGKALLSALMRFSMSLHLSPEDLSSVEDIELNCSKHISVVNDIYSWEKELKASQIGHKEGSALCSSVSVLASETTLDYSASKRILWIMCREWELLHSKLVTSRISSAEGCSSDLQAFMKGLEYQMSGNEAWSSITPRYHSV</sequence>
<dbReference type="AlphaFoldDB" id="A0A135U004"/>
<dbReference type="Proteomes" id="UP000070054">
    <property type="component" value="Unassembled WGS sequence"/>
</dbReference>
<dbReference type="OrthoDB" id="3004402at2759"/>
<keyword evidence="3" id="KW-0560">Oxidoreductase</keyword>
<dbReference type="InterPro" id="IPR020904">
    <property type="entry name" value="Sc_DH/Rdtase_CS"/>
</dbReference>
<dbReference type="InterPro" id="IPR008949">
    <property type="entry name" value="Isoprenoid_synthase_dom_sf"/>
</dbReference>
<dbReference type="Gene3D" id="1.10.600.10">
    <property type="entry name" value="Farnesyl Diphosphate Synthase"/>
    <property type="match status" value="1"/>
</dbReference>
<dbReference type="Gene3D" id="3.40.50.720">
    <property type="entry name" value="NAD(P)-binding Rossmann-like Domain"/>
    <property type="match status" value="1"/>
</dbReference>
<dbReference type="EMBL" id="JEMN01000968">
    <property type="protein sequence ID" value="KXH53729.1"/>
    <property type="molecule type" value="Genomic_DNA"/>
</dbReference>
<organism evidence="5 6">
    <name type="scientific">Colletotrichum nymphaeae SA-01</name>
    <dbReference type="NCBI Taxonomy" id="1460502"/>
    <lineage>
        <taxon>Eukaryota</taxon>
        <taxon>Fungi</taxon>
        <taxon>Dikarya</taxon>
        <taxon>Ascomycota</taxon>
        <taxon>Pezizomycotina</taxon>
        <taxon>Sordariomycetes</taxon>
        <taxon>Hypocreomycetidae</taxon>
        <taxon>Glomerellales</taxon>
        <taxon>Glomerellaceae</taxon>
        <taxon>Colletotrichum</taxon>
        <taxon>Colletotrichum acutatum species complex</taxon>
    </lineage>
</organism>
<evidence type="ECO:0000256" key="2">
    <source>
        <dbReference type="ARBA" id="ARBA00022857"/>
    </source>
</evidence>
<protein>
    <submittedName>
        <fullName evidence="5">Aristolochene synthase</fullName>
    </submittedName>
</protein>
<dbReference type="Pfam" id="PF00106">
    <property type="entry name" value="adh_short"/>
    <property type="match status" value="1"/>
</dbReference>
<proteinExistence type="inferred from homology"/>
<dbReference type="PANTHER" id="PTHR43180">
    <property type="entry name" value="3-OXOACYL-(ACYL-CARRIER-PROTEIN) REDUCTASE (AFU_ORTHOLOGUE AFUA_6G11210)"/>
    <property type="match status" value="1"/>
</dbReference>
<comment type="similarity">
    <text evidence="1">Belongs to the short-chain dehydrogenases/reductases (SDR) family.</text>
</comment>
<evidence type="ECO:0000256" key="1">
    <source>
        <dbReference type="ARBA" id="ARBA00006484"/>
    </source>
</evidence>
<reference evidence="5 6" key="1">
    <citation type="submission" date="2014-02" db="EMBL/GenBank/DDBJ databases">
        <title>The genome sequence of Colletotrichum nymphaeae SA-01.</title>
        <authorList>
            <person name="Baroncelli R."/>
            <person name="Thon M.R."/>
        </authorList>
    </citation>
    <scope>NUCLEOTIDE SEQUENCE [LARGE SCALE GENOMIC DNA]</scope>
    <source>
        <strain evidence="5 6">SA-01</strain>
    </source>
</reference>
<keyword evidence="2" id="KW-0521">NADP</keyword>
<dbReference type="SUPFAM" id="SSF48576">
    <property type="entry name" value="Terpenoid synthases"/>
    <property type="match status" value="1"/>
</dbReference>
<evidence type="ECO:0000313" key="6">
    <source>
        <dbReference type="Proteomes" id="UP000070054"/>
    </source>
</evidence>
<evidence type="ECO:0000256" key="4">
    <source>
        <dbReference type="SAM" id="MobiDB-lite"/>
    </source>
</evidence>
<evidence type="ECO:0000313" key="5">
    <source>
        <dbReference type="EMBL" id="KXH53729.1"/>
    </source>
</evidence>
<dbReference type="GO" id="GO:0016491">
    <property type="term" value="F:oxidoreductase activity"/>
    <property type="evidence" value="ECO:0007669"/>
    <property type="project" value="UniProtKB-KW"/>
</dbReference>
<dbReference type="PROSITE" id="PS00061">
    <property type="entry name" value="ADH_SHORT"/>
    <property type="match status" value="1"/>
</dbReference>
<dbReference type="PANTHER" id="PTHR43180:SF80">
    <property type="entry name" value="NAD(P)-BINDING PROTEIN"/>
    <property type="match status" value="1"/>
</dbReference>
<dbReference type="InterPro" id="IPR036291">
    <property type="entry name" value="NAD(P)-bd_dom_sf"/>
</dbReference>
<dbReference type="SUPFAM" id="SSF51735">
    <property type="entry name" value="NAD(P)-binding Rossmann-fold domains"/>
    <property type="match status" value="1"/>
</dbReference>
<keyword evidence="6" id="KW-1185">Reference proteome</keyword>
<feature type="compositionally biased region" description="Polar residues" evidence="4">
    <location>
        <begin position="304"/>
        <end position="318"/>
    </location>
</feature>
<name>A0A135U004_9PEZI</name>
<accession>A0A135U004</accession>
<dbReference type="InterPro" id="IPR002347">
    <property type="entry name" value="SDR_fam"/>
</dbReference>
<dbReference type="Pfam" id="PF19086">
    <property type="entry name" value="Terpene_syn_C_2"/>
    <property type="match status" value="1"/>
</dbReference>
<comment type="caution">
    <text evidence="5">The sequence shown here is derived from an EMBL/GenBank/DDBJ whole genome shotgun (WGS) entry which is preliminary data.</text>
</comment>
<feature type="region of interest" description="Disordered" evidence="4">
    <location>
        <begin position="304"/>
        <end position="325"/>
    </location>
</feature>
<dbReference type="PRINTS" id="PR00081">
    <property type="entry name" value="GDHRDH"/>
</dbReference>